<feature type="zinc finger region" description="C3H1-type" evidence="5">
    <location>
        <begin position="75"/>
        <end position="103"/>
    </location>
</feature>
<dbReference type="GO" id="GO:0008270">
    <property type="term" value="F:zinc ion binding"/>
    <property type="evidence" value="ECO:0007669"/>
    <property type="project" value="UniProtKB-KW"/>
</dbReference>
<evidence type="ECO:0000256" key="5">
    <source>
        <dbReference type="PROSITE-ProRule" id="PRU00723"/>
    </source>
</evidence>
<keyword evidence="2" id="KW-0677">Repeat</keyword>
<dbReference type="Proteomes" id="UP000305948">
    <property type="component" value="Unassembled WGS sequence"/>
</dbReference>
<gene>
    <name evidence="8" type="ORF">OE88DRAFT_1619402</name>
</gene>
<dbReference type="SUPFAM" id="SSF90229">
    <property type="entry name" value="CCCH zinc finger"/>
    <property type="match status" value="2"/>
</dbReference>
<protein>
    <recommendedName>
        <fullName evidence="7">C3H1-type domain-containing protein</fullName>
    </recommendedName>
</protein>
<keyword evidence="4 5" id="KW-0862">Zinc</keyword>
<keyword evidence="9" id="KW-1185">Reference proteome</keyword>
<accession>A0A5C3NHV3</accession>
<feature type="domain" description="C3H1-type" evidence="7">
    <location>
        <begin position="75"/>
        <end position="103"/>
    </location>
</feature>
<evidence type="ECO:0000313" key="8">
    <source>
        <dbReference type="EMBL" id="TFK57499.1"/>
    </source>
</evidence>
<dbReference type="InterPro" id="IPR036855">
    <property type="entry name" value="Znf_CCCH_sf"/>
</dbReference>
<reference evidence="8 9" key="1">
    <citation type="journal article" date="2019" name="Nat. Ecol. Evol.">
        <title>Megaphylogeny resolves global patterns of mushroom evolution.</title>
        <authorList>
            <person name="Varga T."/>
            <person name="Krizsan K."/>
            <person name="Foldi C."/>
            <person name="Dima B."/>
            <person name="Sanchez-Garcia M."/>
            <person name="Sanchez-Ramirez S."/>
            <person name="Szollosi G.J."/>
            <person name="Szarkandi J.G."/>
            <person name="Papp V."/>
            <person name="Albert L."/>
            <person name="Andreopoulos W."/>
            <person name="Angelini C."/>
            <person name="Antonin V."/>
            <person name="Barry K.W."/>
            <person name="Bougher N.L."/>
            <person name="Buchanan P."/>
            <person name="Buyck B."/>
            <person name="Bense V."/>
            <person name="Catcheside P."/>
            <person name="Chovatia M."/>
            <person name="Cooper J."/>
            <person name="Damon W."/>
            <person name="Desjardin D."/>
            <person name="Finy P."/>
            <person name="Geml J."/>
            <person name="Haridas S."/>
            <person name="Hughes K."/>
            <person name="Justo A."/>
            <person name="Karasinski D."/>
            <person name="Kautmanova I."/>
            <person name="Kiss B."/>
            <person name="Kocsube S."/>
            <person name="Kotiranta H."/>
            <person name="LaButti K.M."/>
            <person name="Lechner B.E."/>
            <person name="Liimatainen K."/>
            <person name="Lipzen A."/>
            <person name="Lukacs Z."/>
            <person name="Mihaltcheva S."/>
            <person name="Morgado L.N."/>
            <person name="Niskanen T."/>
            <person name="Noordeloos M.E."/>
            <person name="Ohm R.A."/>
            <person name="Ortiz-Santana B."/>
            <person name="Ovrebo C."/>
            <person name="Racz N."/>
            <person name="Riley R."/>
            <person name="Savchenko A."/>
            <person name="Shiryaev A."/>
            <person name="Soop K."/>
            <person name="Spirin V."/>
            <person name="Szebenyi C."/>
            <person name="Tomsovsky M."/>
            <person name="Tulloss R.E."/>
            <person name="Uehling J."/>
            <person name="Grigoriev I.V."/>
            <person name="Vagvolgyi C."/>
            <person name="Papp T."/>
            <person name="Martin F.M."/>
            <person name="Miettinen O."/>
            <person name="Hibbett D.S."/>
            <person name="Nagy L.G."/>
        </authorList>
    </citation>
    <scope>NUCLEOTIDE SEQUENCE [LARGE SCALE GENOMIC DNA]</scope>
    <source>
        <strain evidence="8 9">OMC1185</strain>
    </source>
</reference>
<dbReference type="FunFam" id="4.10.1000.10:FF:000002">
    <property type="entry name" value="Zinc finger protein 36, C3H1 type-like 1"/>
    <property type="match status" value="1"/>
</dbReference>
<dbReference type="InterPro" id="IPR000571">
    <property type="entry name" value="Znf_CCCH"/>
</dbReference>
<name>A0A5C3NHV3_9AGAM</name>
<proteinExistence type="predicted"/>
<feature type="domain" description="C3H1-type" evidence="7">
    <location>
        <begin position="113"/>
        <end position="141"/>
    </location>
</feature>
<dbReference type="FunFam" id="4.10.1000.10:FF:000001">
    <property type="entry name" value="zinc finger CCCH domain-containing protein 15-like"/>
    <property type="match status" value="1"/>
</dbReference>
<evidence type="ECO:0000256" key="4">
    <source>
        <dbReference type="ARBA" id="ARBA00022833"/>
    </source>
</evidence>
<evidence type="ECO:0000256" key="6">
    <source>
        <dbReference type="SAM" id="MobiDB-lite"/>
    </source>
</evidence>
<evidence type="ECO:0000259" key="7">
    <source>
        <dbReference type="PROSITE" id="PS50103"/>
    </source>
</evidence>
<organism evidence="8 9">
    <name type="scientific">Heliocybe sulcata</name>
    <dbReference type="NCBI Taxonomy" id="5364"/>
    <lineage>
        <taxon>Eukaryota</taxon>
        <taxon>Fungi</taxon>
        <taxon>Dikarya</taxon>
        <taxon>Basidiomycota</taxon>
        <taxon>Agaricomycotina</taxon>
        <taxon>Agaricomycetes</taxon>
        <taxon>Gloeophyllales</taxon>
        <taxon>Gloeophyllaceae</taxon>
        <taxon>Heliocybe</taxon>
    </lineage>
</organism>
<sequence>MYPPAAPDLVTAQALAAAQLQAQYTGAYPGVLSQGLPVGAAAVNLTGGSGVGSDSGTTTASNANGPSANNRKLGLYKTELCRSWEEKGTCRYGTKCQFAHGEDEVRKVPRHPKYKTEICRTFWVSGSCPYGKRCCFIHTELPTGAPTPEGPPPPANGGGRDRSNSDPNDASTSLLVRISARRSQEDAIATPTSAMPSGRPPLGSLKLDISSLGASVAKENKSAYPTFPTNGGSGLMHTNTQVSAMSPGPVTAGPDFGGRHNGRSELPQVGISCLSTQPVLTTPQPRLPKNTSIDPNVRHSFNGTEVALDFNSPQPATSHPSSLGMSNTINSLATPRASGHMRSGSAGNWSSLSRSSHLAPAYPGSPNVEMKAGGHWEVPVGGSRLSEKSWI</sequence>
<dbReference type="EMBL" id="ML213503">
    <property type="protein sequence ID" value="TFK57499.1"/>
    <property type="molecule type" value="Genomic_DNA"/>
</dbReference>
<feature type="zinc finger region" description="C3H1-type" evidence="5">
    <location>
        <begin position="113"/>
        <end position="141"/>
    </location>
</feature>
<dbReference type="Gene3D" id="4.10.1000.10">
    <property type="entry name" value="Zinc finger, CCCH-type"/>
    <property type="match status" value="2"/>
</dbReference>
<dbReference type="AlphaFoldDB" id="A0A5C3NHV3"/>
<dbReference type="GO" id="GO:0003729">
    <property type="term" value="F:mRNA binding"/>
    <property type="evidence" value="ECO:0007669"/>
    <property type="project" value="InterPro"/>
</dbReference>
<dbReference type="SMART" id="SM00356">
    <property type="entry name" value="ZnF_C3H1"/>
    <property type="match status" value="2"/>
</dbReference>
<evidence type="ECO:0000313" key="9">
    <source>
        <dbReference type="Proteomes" id="UP000305948"/>
    </source>
</evidence>
<dbReference type="InterPro" id="IPR045877">
    <property type="entry name" value="ZFP36-like"/>
</dbReference>
<keyword evidence="1 5" id="KW-0479">Metal-binding</keyword>
<dbReference type="Pfam" id="PF00642">
    <property type="entry name" value="zf-CCCH"/>
    <property type="match status" value="2"/>
</dbReference>
<evidence type="ECO:0000256" key="3">
    <source>
        <dbReference type="ARBA" id="ARBA00022771"/>
    </source>
</evidence>
<feature type="region of interest" description="Disordered" evidence="6">
    <location>
        <begin position="142"/>
        <end position="170"/>
    </location>
</feature>
<evidence type="ECO:0000256" key="2">
    <source>
        <dbReference type="ARBA" id="ARBA00022737"/>
    </source>
</evidence>
<keyword evidence="3 5" id="KW-0863">Zinc-finger</keyword>
<dbReference type="PROSITE" id="PS50103">
    <property type="entry name" value="ZF_C3H1"/>
    <property type="match status" value="2"/>
</dbReference>
<dbReference type="OrthoDB" id="410307at2759"/>
<dbReference type="PANTHER" id="PTHR12547:SF18">
    <property type="entry name" value="PROTEIN TIS11"/>
    <property type="match status" value="1"/>
</dbReference>
<evidence type="ECO:0000256" key="1">
    <source>
        <dbReference type="ARBA" id="ARBA00022723"/>
    </source>
</evidence>
<dbReference type="PANTHER" id="PTHR12547">
    <property type="entry name" value="CCCH ZINC FINGER/TIS11-RELATED"/>
    <property type="match status" value="1"/>
</dbReference>
<dbReference type="STRING" id="5364.A0A5C3NHV3"/>